<dbReference type="InterPro" id="IPR015942">
    <property type="entry name" value="Asp/Glu/hydantoin_racemase"/>
</dbReference>
<dbReference type="EMBL" id="JBEUKS010000003">
    <property type="protein sequence ID" value="MFC1438843.1"/>
    <property type="molecule type" value="Genomic_DNA"/>
</dbReference>
<keyword evidence="4" id="KW-1185">Reference proteome</keyword>
<dbReference type="SUPFAM" id="SSF53681">
    <property type="entry name" value="Aspartate/glutamate racemase"/>
    <property type="match status" value="2"/>
</dbReference>
<evidence type="ECO:0000256" key="2">
    <source>
        <dbReference type="SAM" id="MobiDB-lite"/>
    </source>
</evidence>
<evidence type="ECO:0000313" key="4">
    <source>
        <dbReference type="Proteomes" id="UP001592581"/>
    </source>
</evidence>
<feature type="region of interest" description="Disordered" evidence="2">
    <location>
        <begin position="1"/>
        <end position="25"/>
    </location>
</feature>
<dbReference type="Gene3D" id="3.40.50.1860">
    <property type="match status" value="2"/>
</dbReference>
<protein>
    <submittedName>
        <fullName evidence="3">Aspartate/glutamate racemase family protein</fullName>
    </submittedName>
</protein>
<comment type="caution">
    <text evidence="3">The sequence shown here is derived from an EMBL/GenBank/DDBJ whole genome shotgun (WGS) entry which is preliminary data.</text>
</comment>
<dbReference type="Proteomes" id="UP001592581">
    <property type="component" value="Unassembled WGS sequence"/>
</dbReference>
<dbReference type="InterPro" id="IPR001920">
    <property type="entry name" value="Asp/Glu_race"/>
</dbReference>
<keyword evidence="1" id="KW-0413">Isomerase</keyword>
<dbReference type="Pfam" id="PF01177">
    <property type="entry name" value="Asp_Glu_race"/>
    <property type="match status" value="1"/>
</dbReference>
<proteinExistence type="predicted"/>
<accession>A0ABV6XKR6</accession>
<evidence type="ECO:0000256" key="1">
    <source>
        <dbReference type="ARBA" id="ARBA00023235"/>
    </source>
</evidence>
<organism evidence="3 4">
    <name type="scientific">Streptacidiphilus jeojiensis</name>
    <dbReference type="NCBI Taxonomy" id="3229225"/>
    <lineage>
        <taxon>Bacteria</taxon>
        <taxon>Bacillati</taxon>
        <taxon>Actinomycetota</taxon>
        <taxon>Actinomycetes</taxon>
        <taxon>Kitasatosporales</taxon>
        <taxon>Streptomycetaceae</taxon>
        <taxon>Streptacidiphilus</taxon>
    </lineage>
</organism>
<dbReference type="PANTHER" id="PTHR21198:SF2">
    <property type="entry name" value="GLUTAMATE RACEMASE"/>
    <property type="match status" value="1"/>
</dbReference>
<gene>
    <name evidence="3" type="ORF">ABUW04_11285</name>
</gene>
<dbReference type="PANTHER" id="PTHR21198">
    <property type="entry name" value="GLUTAMATE RACEMASE"/>
    <property type="match status" value="1"/>
</dbReference>
<dbReference type="RefSeq" id="WP_380564372.1">
    <property type="nucleotide sequence ID" value="NZ_JBEUKS010000003.1"/>
</dbReference>
<evidence type="ECO:0000313" key="3">
    <source>
        <dbReference type="EMBL" id="MFC1438843.1"/>
    </source>
</evidence>
<reference evidence="3 4" key="1">
    <citation type="submission" date="2024-06" db="EMBL/GenBank/DDBJ databases">
        <authorList>
            <person name="Lee S.D."/>
        </authorList>
    </citation>
    <scope>NUCLEOTIDE SEQUENCE [LARGE SCALE GENOMIC DNA]</scope>
    <source>
        <strain evidence="3 4">N1-10</strain>
    </source>
</reference>
<name>A0ABV6XKR6_9ACTN</name>
<sequence length="294" mass="30452">MLKNLDGSTALPAQGSQALRPGTGVRPPRIAVMDVGMGMLATASELRRLRPDADLVLATDPDGMPWGVRTPEDLTARALLVASSAAAEQPDLLIVACNAATLHALPAIQESLGPEMPVLGTLPSVQAAAAAGGAFAVWGTPTGVRSPQLDELLRRSAPDVPVARVACHGLSDAIERADPEAVTNAIAAAADRTPGDVRSVVLACTHYELVTPQIQTALQRGSRTAPTLYGSAETLAVQALTRLGLQPRLDAPPTGCLTVLRSGRVESLPEAALAYPHGQLLQAPLPTTRPVGRQ</sequence>